<proteinExistence type="predicted"/>
<dbReference type="STRING" id="7240.B4R4Z1"/>
<accession>B4R4Z1</accession>
<sequence length="159" mass="17519">MPSQQLTLIFGMALLWALASGTTQPPSRRPPVTTARTTPRNCPLFPQVCSKTSPRVCGRTPRGECQRFENICHLMLGQCAPAARGRDTNPRHRLPQCEGNWCRQSTTLLQSLSRPSRRLQEIAAQPAHLRAEQGQPAVQGAVQQLPAAQPELPQPAQEQ</sequence>
<evidence type="ECO:0000313" key="4">
    <source>
        <dbReference type="Proteomes" id="UP000000304"/>
    </source>
</evidence>
<dbReference type="HOGENOM" id="CLU_1662649_0_0_1"/>
<gene>
    <name evidence="3" type="primary">Dsim\GD16258</name>
    <name evidence="3" type="ORF">Dsim_GD16258</name>
</gene>
<dbReference type="AlphaFoldDB" id="B4R4Z1"/>
<feature type="chain" id="PRO_5002824954" evidence="2">
    <location>
        <begin position="22"/>
        <end position="159"/>
    </location>
</feature>
<keyword evidence="2" id="KW-0732">Signal</keyword>
<dbReference type="Proteomes" id="UP000000304">
    <property type="component" value="Chromosome X"/>
</dbReference>
<dbReference type="OrthoDB" id="8037742at2759"/>
<evidence type="ECO:0000256" key="2">
    <source>
        <dbReference type="SAM" id="SignalP"/>
    </source>
</evidence>
<name>B4R4Z1_DROSI</name>
<keyword evidence="4" id="KW-1185">Reference proteome</keyword>
<feature type="region of interest" description="Disordered" evidence="1">
    <location>
        <begin position="122"/>
        <end position="159"/>
    </location>
</feature>
<feature type="compositionally biased region" description="Low complexity" evidence="1">
    <location>
        <begin position="133"/>
        <end position="159"/>
    </location>
</feature>
<protein>
    <submittedName>
        <fullName evidence="3">GD16258</fullName>
    </submittedName>
</protein>
<evidence type="ECO:0000313" key="3">
    <source>
        <dbReference type="EMBL" id="EDX17140.1"/>
    </source>
</evidence>
<reference evidence="3 4" key="1">
    <citation type="journal article" date="2007" name="Nature">
        <title>Evolution of genes and genomes on the Drosophila phylogeny.</title>
        <authorList>
            <consortium name="Drosophila 12 Genomes Consortium"/>
            <person name="Clark A.G."/>
            <person name="Eisen M.B."/>
            <person name="Smith D.R."/>
            <person name="Bergman C.M."/>
            <person name="Oliver B."/>
            <person name="Markow T.A."/>
            <person name="Kaufman T.C."/>
            <person name="Kellis M."/>
            <person name="Gelbart W."/>
            <person name="Iyer V.N."/>
            <person name="Pollard D.A."/>
            <person name="Sackton T.B."/>
            <person name="Larracuente A.M."/>
            <person name="Singh N.D."/>
            <person name="Abad J.P."/>
            <person name="Abt D.N."/>
            <person name="Adryan B."/>
            <person name="Aguade M."/>
            <person name="Akashi H."/>
            <person name="Anderson W.W."/>
            <person name="Aquadro C.F."/>
            <person name="Ardell D.H."/>
            <person name="Arguello R."/>
            <person name="Artieri C.G."/>
            <person name="Barbash D.A."/>
            <person name="Barker D."/>
            <person name="Barsanti P."/>
            <person name="Batterham P."/>
            <person name="Batzoglou S."/>
            <person name="Begun D."/>
            <person name="Bhutkar A."/>
            <person name="Blanco E."/>
            <person name="Bosak S.A."/>
            <person name="Bradley R.K."/>
            <person name="Brand A.D."/>
            <person name="Brent M.R."/>
            <person name="Brooks A.N."/>
            <person name="Brown R.H."/>
            <person name="Butlin R.K."/>
            <person name="Caggese C."/>
            <person name="Calvi B.R."/>
            <person name="Bernardo de Carvalho A."/>
            <person name="Caspi A."/>
            <person name="Castrezana S."/>
            <person name="Celniker S.E."/>
            <person name="Chang J.L."/>
            <person name="Chapple C."/>
            <person name="Chatterji S."/>
            <person name="Chinwalla A."/>
            <person name="Civetta A."/>
            <person name="Clifton S.W."/>
            <person name="Comeron J.M."/>
            <person name="Costello J.C."/>
            <person name="Coyne J.A."/>
            <person name="Daub J."/>
            <person name="David R.G."/>
            <person name="Delcher A.L."/>
            <person name="Delehaunty K."/>
            <person name="Do C.B."/>
            <person name="Ebling H."/>
            <person name="Edwards K."/>
            <person name="Eickbush T."/>
            <person name="Evans J.D."/>
            <person name="Filipski A."/>
            <person name="Findeiss S."/>
            <person name="Freyhult E."/>
            <person name="Fulton L."/>
            <person name="Fulton R."/>
            <person name="Garcia A.C."/>
            <person name="Gardiner A."/>
            <person name="Garfield D.A."/>
            <person name="Garvin B.E."/>
            <person name="Gibson G."/>
            <person name="Gilbert D."/>
            <person name="Gnerre S."/>
            <person name="Godfrey J."/>
            <person name="Good R."/>
            <person name="Gotea V."/>
            <person name="Gravely B."/>
            <person name="Greenberg A.J."/>
            <person name="Griffiths-Jones S."/>
            <person name="Gross S."/>
            <person name="Guigo R."/>
            <person name="Gustafson E.A."/>
            <person name="Haerty W."/>
            <person name="Hahn M.W."/>
            <person name="Halligan D.L."/>
            <person name="Halpern A.L."/>
            <person name="Halter G.M."/>
            <person name="Han M.V."/>
            <person name="Heger A."/>
            <person name="Hillier L."/>
            <person name="Hinrichs A.S."/>
            <person name="Holmes I."/>
            <person name="Hoskins R.A."/>
            <person name="Hubisz M.J."/>
            <person name="Hultmark D."/>
            <person name="Huntley M.A."/>
            <person name="Jaffe D.B."/>
            <person name="Jagadeeshan S."/>
            <person name="Jeck W.R."/>
            <person name="Johnson J."/>
            <person name="Jones C.D."/>
            <person name="Jordan W.C."/>
            <person name="Karpen G.H."/>
            <person name="Kataoka E."/>
            <person name="Keightley P.D."/>
            <person name="Kheradpour P."/>
            <person name="Kirkness E.F."/>
            <person name="Koerich L.B."/>
            <person name="Kristiansen K."/>
            <person name="Kudrna D."/>
            <person name="Kulathinal R.J."/>
            <person name="Kumar S."/>
            <person name="Kwok R."/>
            <person name="Lander E."/>
            <person name="Langley C.H."/>
            <person name="Lapoint R."/>
            <person name="Lazzaro B.P."/>
            <person name="Lee S.J."/>
            <person name="Levesque L."/>
            <person name="Li R."/>
            <person name="Lin C.F."/>
            <person name="Lin M.F."/>
            <person name="Lindblad-Toh K."/>
            <person name="Llopart A."/>
            <person name="Long M."/>
            <person name="Low L."/>
            <person name="Lozovsky E."/>
            <person name="Lu J."/>
            <person name="Luo M."/>
            <person name="Machado C.A."/>
            <person name="Makalowski W."/>
            <person name="Marzo M."/>
            <person name="Matsuda M."/>
            <person name="Matzkin L."/>
            <person name="McAllister B."/>
            <person name="McBride C.S."/>
            <person name="McKernan B."/>
            <person name="McKernan K."/>
            <person name="Mendez-Lago M."/>
            <person name="Minx P."/>
            <person name="Mollenhauer M.U."/>
            <person name="Montooth K."/>
            <person name="Mount S.M."/>
            <person name="Mu X."/>
            <person name="Myers E."/>
            <person name="Negre B."/>
            <person name="Newfeld S."/>
            <person name="Nielsen R."/>
            <person name="Noor M.A."/>
            <person name="O'Grady P."/>
            <person name="Pachter L."/>
            <person name="Papaceit M."/>
            <person name="Parisi M.J."/>
            <person name="Parisi M."/>
            <person name="Parts L."/>
            <person name="Pedersen J.S."/>
            <person name="Pesole G."/>
            <person name="Phillippy A.M."/>
            <person name="Ponting C.P."/>
            <person name="Pop M."/>
            <person name="Porcelli D."/>
            <person name="Powell J.R."/>
            <person name="Prohaska S."/>
            <person name="Pruitt K."/>
            <person name="Puig M."/>
            <person name="Quesneville H."/>
            <person name="Ram K.R."/>
            <person name="Rand D."/>
            <person name="Rasmussen M.D."/>
            <person name="Reed L.K."/>
            <person name="Reenan R."/>
            <person name="Reily A."/>
            <person name="Remington K.A."/>
            <person name="Rieger T.T."/>
            <person name="Ritchie M.G."/>
            <person name="Robin C."/>
            <person name="Rogers Y.H."/>
            <person name="Rohde C."/>
            <person name="Rozas J."/>
            <person name="Rubenfield M.J."/>
            <person name="Ruiz A."/>
            <person name="Russo S."/>
            <person name="Salzberg S.L."/>
            <person name="Sanchez-Gracia A."/>
            <person name="Saranga D.J."/>
            <person name="Sato H."/>
            <person name="Schaeffer S.W."/>
            <person name="Schatz M.C."/>
            <person name="Schlenke T."/>
            <person name="Schwartz R."/>
            <person name="Segarra C."/>
            <person name="Singh R.S."/>
            <person name="Sirot L."/>
            <person name="Sirota M."/>
            <person name="Sisneros N.B."/>
            <person name="Smith C.D."/>
            <person name="Smith T.F."/>
            <person name="Spieth J."/>
            <person name="Stage D.E."/>
            <person name="Stark A."/>
            <person name="Stephan W."/>
            <person name="Strausberg R.L."/>
            <person name="Strempel S."/>
            <person name="Sturgill D."/>
            <person name="Sutton G."/>
            <person name="Sutton G.G."/>
            <person name="Tao W."/>
            <person name="Teichmann S."/>
            <person name="Tobari Y.N."/>
            <person name="Tomimura Y."/>
            <person name="Tsolas J.M."/>
            <person name="Valente V.L."/>
            <person name="Venter E."/>
            <person name="Venter J.C."/>
            <person name="Vicario S."/>
            <person name="Vieira F.G."/>
            <person name="Vilella A.J."/>
            <person name="Villasante A."/>
            <person name="Walenz B."/>
            <person name="Wang J."/>
            <person name="Wasserman M."/>
            <person name="Watts T."/>
            <person name="Wilson D."/>
            <person name="Wilson R.K."/>
            <person name="Wing R.A."/>
            <person name="Wolfner M.F."/>
            <person name="Wong A."/>
            <person name="Wong G.K."/>
            <person name="Wu C.I."/>
            <person name="Wu G."/>
            <person name="Yamamoto D."/>
            <person name="Yang H.P."/>
            <person name="Yang S.P."/>
            <person name="Yorke J.A."/>
            <person name="Yoshida K."/>
            <person name="Zdobnov E."/>
            <person name="Zhang P."/>
            <person name="Zhang Y."/>
            <person name="Zimin A.V."/>
            <person name="Baldwin J."/>
            <person name="Abdouelleil A."/>
            <person name="Abdulkadir J."/>
            <person name="Abebe A."/>
            <person name="Abera B."/>
            <person name="Abreu J."/>
            <person name="Acer S.C."/>
            <person name="Aftuck L."/>
            <person name="Alexander A."/>
            <person name="An P."/>
            <person name="Anderson E."/>
            <person name="Anderson S."/>
            <person name="Arachi H."/>
            <person name="Azer M."/>
            <person name="Bachantsang P."/>
            <person name="Barry A."/>
            <person name="Bayul T."/>
            <person name="Berlin A."/>
            <person name="Bessette D."/>
            <person name="Bloom T."/>
            <person name="Blye J."/>
            <person name="Boguslavskiy L."/>
            <person name="Bonnet C."/>
            <person name="Boukhgalter B."/>
            <person name="Bourzgui I."/>
            <person name="Brown A."/>
            <person name="Cahill P."/>
            <person name="Channer S."/>
            <person name="Cheshatsang Y."/>
            <person name="Chuda L."/>
            <person name="Citroen M."/>
            <person name="Collymore A."/>
            <person name="Cooke P."/>
            <person name="Costello M."/>
            <person name="D'Aco K."/>
            <person name="Daza R."/>
            <person name="De Haan G."/>
            <person name="DeGray S."/>
            <person name="DeMaso C."/>
            <person name="Dhargay N."/>
            <person name="Dooley K."/>
            <person name="Dooley E."/>
            <person name="Doricent M."/>
            <person name="Dorje P."/>
            <person name="Dorjee K."/>
            <person name="Dupes A."/>
            <person name="Elong R."/>
            <person name="Falk J."/>
            <person name="Farina A."/>
            <person name="Faro S."/>
            <person name="Ferguson D."/>
            <person name="Fisher S."/>
            <person name="Foley C.D."/>
            <person name="Franke A."/>
            <person name="Friedrich D."/>
            <person name="Gadbois L."/>
            <person name="Gearin G."/>
            <person name="Gearin C.R."/>
            <person name="Giannoukos G."/>
            <person name="Goode T."/>
            <person name="Graham J."/>
            <person name="Grandbois E."/>
            <person name="Grewal S."/>
            <person name="Gyaltsen K."/>
            <person name="Hafez N."/>
            <person name="Hagos B."/>
            <person name="Hall J."/>
            <person name="Henson C."/>
            <person name="Hollinger A."/>
            <person name="Honan T."/>
            <person name="Huard M.D."/>
            <person name="Hughes L."/>
            <person name="Hurhula B."/>
            <person name="Husby M.E."/>
            <person name="Kamat A."/>
            <person name="Kanga B."/>
            <person name="Kashin S."/>
            <person name="Khazanovich D."/>
            <person name="Kisner P."/>
            <person name="Lance K."/>
            <person name="Lara M."/>
            <person name="Lee W."/>
            <person name="Lennon N."/>
            <person name="Letendre F."/>
            <person name="LeVine R."/>
            <person name="Lipovsky A."/>
            <person name="Liu X."/>
            <person name="Liu J."/>
            <person name="Liu S."/>
            <person name="Lokyitsang T."/>
            <person name="Lokyitsang Y."/>
            <person name="Lubonja R."/>
            <person name="Lui A."/>
            <person name="MacDonald P."/>
            <person name="Magnisalis V."/>
            <person name="Maru K."/>
            <person name="Matthews C."/>
            <person name="McCusker W."/>
            <person name="McDonough S."/>
            <person name="Mehta T."/>
            <person name="Meldrim J."/>
            <person name="Meneus L."/>
            <person name="Mihai O."/>
            <person name="Mihalev A."/>
            <person name="Mihova T."/>
            <person name="Mittelman R."/>
            <person name="Mlenga V."/>
            <person name="Montmayeur A."/>
            <person name="Mulrain L."/>
            <person name="Navidi A."/>
            <person name="Naylor J."/>
            <person name="Negash T."/>
            <person name="Nguyen T."/>
            <person name="Nguyen N."/>
            <person name="Nicol R."/>
            <person name="Norbu C."/>
            <person name="Norbu N."/>
            <person name="Novod N."/>
            <person name="O'Neill B."/>
            <person name="Osman S."/>
            <person name="Markiewicz E."/>
            <person name="Oyono O.L."/>
            <person name="Patti C."/>
            <person name="Phunkhang P."/>
            <person name="Pierre F."/>
            <person name="Priest M."/>
            <person name="Raghuraman S."/>
            <person name="Rege F."/>
            <person name="Reyes R."/>
            <person name="Rise C."/>
            <person name="Rogov P."/>
            <person name="Ross K."/>
            <person name="Ryan E."/>
            <person name="Settipalli S."/>
            <person name="Shea T."/>
            <person name="Sherpa N."/>
            <person name="Shi L."/>
            <person name="Shih D."/>
            <person name="Sparrow T."/>
            <person name="Spaulding J."/>
            <person name="Stalker J."/>
            <person name="Stange-Thomann N."/>
            <person name="Stavropoulos S."/>
            <person name="Stone C."/>
            <person name="Strader C."/>
            <person name="Tesfaye S."/>
            <person name="Thomson T."/>
            <person name="Thoulutsang Y."/>
            <person name="Thoulutsang D."/>
            <person name="Topham K."/>
            <person name="Topping I."/>
            <person name="Tsamla T."/>
            <person name="Vassiliev H."/>
            <person name="Vo A."/>
            <person name="Wangchuk T."/>
            <person name="Wangdi T."/>
            <person name="Weiand M."/>
            <person name="Wilkinson J."/>
            <person name="Wilson A."/>
            <person name="Yadav S."/>
            <person name="Young G."/>
            <person name="Yu Q."/>
            <person name="Zembek L."/>
            <person name="Zhong D."/>
            <person name="Zimmer A."/>
            <person name="Zwirko Z."/>
            <person name="Jaffe D.B."/>
            <person name="Alvarez P."/>
            <person name="Brockman W."/>
            <person name="Butler J."/>
            <person name="Chin C."/>
            <person name="Gnerre S."/>
            <person name="Grabherr M."/>
            <person name="Kleber M."/>
            <person name="Mauceli E."/>
            <person name="MacCallum I."/>
        </authorList>
    </citation>
    <scope>NUCLEOTIDE SEQUENCE [LARGE SCALE GENOMIC DNA]</scope>
    <source>
        <strain evidence="4">white501</strain>
    </source>
</reference>
<evidence type="ECO:0000256" key="1">
    <source>
        <dbReference type="SAM" id="MobiDB-lite"/>
    </source>
</evidence>
<dbReference type="EMBL" id="CM000366">
    <property type="protein sequence ID" value="EDX17140.1"/>
    <property type="molecule type" value="Genomic_DNA"/>
</dbReference>
<feature type="signal peptide" evidence="2">
    <location>
        <begin position="1"/>
        <end position="21"/>
    </location>
</feature>
<organism evidence="3 4">
    <name type="scientific">Drosophila simulans</name>
    <name type="common">Fruit fly</name>
    <dbReference type="NCBI Taxonomy" id="7240"/>
    <lineage>
        <taxon>Eukaryota</taxon>
        <taxon>Metazoa</taxon>
        <taxon>Ecdysozoa</taxon>
        <taxon>Arthropoda</taxon>
        <taxon>Hexapoda</taxon>
        <taxon>Insecta</taxon>
        <taxon>Pterygota</taxon>
        <taxon>Neoptera</taxon>
        <taxon>Endopterygota</taxon>
        <taxon>Diptera</taxon>
        <taxon>Brachycera</taxon>
        <taxon>Muscomorpha</taxon>
        <taxon>Ephydroidea</taxon>
        <taxon>Drosophilidae</taxon>
        <taxon>Drosophila</taxon>
        <taxon>Sophophora</taxon>
    </lineage>
</organism>